<dbReference type="InterPro" id="IPR013752">
    <property type="entry name" value="KPA_reductase"/>
</dbReference>
<dbReference type="GO" id="GO:0015940">
    <property type="term" value="P:pantothenate biosynthetic process"/>
    <property type="evidence" value="ECO:0007669"/>
    <property type="project" value="UniProtKB-UniPathway"/>
</dbReference>
<evidence type="ECO:0000256" key="4">
    <source>
        <dbReference type="ARBA" id="ARBA00013014"/>
    </source>
</evidence>
<dbReference type="RefSeq" id="WP_091971309.1">
    <property type="nucleotide sequence ID" value="NZ_FOPM01000009.1"/>
</dbReference>
<accession>A0A1I2U4Y1</accession>
<dbReference type="Gene3D" id="1.10.1040.10">
    <property type="entry name" value="N-(1-d-carboxylethyl)-l-norvaline Dehydrogenase, domain 2"/>
    <property type="match status" value="1"/>
</dbReference>
<dbReference type="FunFam" id="1.10.1040.10:FF:000017">
    <property type="entry name" value="2-dehydropantoate 2-reductase"/>
    <property type="match status" value="1"/>
</dbReference>
<evidence type="ECO:0000256" key="1">
    <source>
        <dbReference type="ARBA" id="ARBA00002919"/>
    </source>
</evidence>
<dbReference type="InterPro" id="IPR008927">
    <property type="entry name" value="6-PGluconate_DH-like_C_sf"/>
</dbReference>
<dbReference type="STRING" id="582675.SAMN05192565_1093"/>
<evidence type="ECO:0000313" key="14">
    <source>
        <dbReference type="Proteomes" id="UP000199229"/>
    </source>
</evidence>
<dbReference type="PANTHER" id="PTHR21708:SF45">
    <property type="entry name" value="2-DEHYDROPANTOATE 2-REDUCTASE"/>
    <property type="match status" value="1"/>
</dbReference>
<reference evidence="14" key="1">
    <citation type="submission" date="2016-10" db="EMBL/GenBank/DDBJ databases">
        <authorList>
            <person name="Varghese N."/>
            <person name="Submissions S."/>
        </authorList>
    </citation>
    <scope>NUCLEOTIDE SEQUENCE [LARGE SCALE GENOMIC DNA]</scope>
    <source>
        <strain evidence="14">Gh-105</strain>
    </source>
</reference>
<keyword evidence="8" id="KW-0560">Oxidoreductase</keyword>
<comment type="function">
    <text evidence="1">Catalyzes the NADPH-dependent reduction of ketopantoate into pantoic acid.</text>
</comment>
<dbReference type="Gene3D" id="3.40.50.720">
    <property type="entry name" value="NAD(P)-binding Rossmann-like Domain"/>
    <property type="match status" value="1"/>
</dbReference>
<dbReference type="NCBIfam" id="NF005089">
    <property type="entry name" value="PRK06522.1-4"/>
    <property type="match status" value="1"/>
</dbReference>
<dbReference type="EMBL" id="FOPM01000009">
    <property type="protein sequence ID" value="SFG72160.1"/>
    <property type="molecule type" value="Genomic_DNA"/>
</dbReference>
<comment type="similarity">
    <text evidence="3">Belongs to the ketopantoate reductase family.</text>
</comment>
<organism evidence="13 14">
    <name type="scientific">Methylobacterium gossipiicola</name>
    <dbReference type="NCBI Taxonomy" id="582675"/>
    <lineage>
        <taxon>Bacteria</taxon>
        <taxon>Pseudomonadati</taxon>
        <taxon>Pseudomonadota</taxon>
        <taxon>Alphaproteobacteria</taxon>
        <taxon>Hyphomicrobiales</taxon>
        <taxon>Methylobacteriaceae</taxon>
        <taxon>Methylobacterium</taxon>
    </lineage>
</organism>
<dbReference type="InterPro" id="IPR036291">
    <property type="entry name" value="NAD(P)-bd_dom_sf"/>
</dbReference>
<dbReference type="SUPFAM" id="SSF51735">
    <property type="entry name" value="NAD(P)-binding Rossmann-fold domains"/>
    <property type="match status" value="1"/>
</dbReference>
<comment type="catalytic activity">
    <reaction evidence="10">
        <text>(R)-pantoate + NADP(+) = 2-dehydropantoate + NADPH + H(+)</text>
        <dbReference type="Rhea" id="RHEA:16233"/>
        <dbReference type="ChEBI" id="CHEBI:11561"/>
        <dbReference type="ChEBI" id="CHEBI:15378"/>
        <dbReference type="ChEBI" id="CHEBI:15980"/>
        <dbReference type="ChEBI" id="CHEBI:57783"/>
        <dbReference type="ChEBI" id="CHEBI:58349"/>
        <dbReference type="EC" id="1.1.1.169"/>
    </reaction>
</comment>
<proteinExistence type="inferred from homology"/>
<evidence type="ECO:0000256" key="9">
    <source>
        <dbReference type="ARBA" id="ARBA00032024"/>
    </source>
</evidence>
<dbReference type="PANTHER" id="PTHR21708">
    <property type="entry name" value="PROBABLE 2-DEHYDROPANTOATE 2-REDUCTASE"/>
    <property type="match status" value="1"/>
</dbReference>
<dbReference type="OrthoDB" id="9796561at2"/>
<feature type="domain" description="Ketopantoate reductase N-terminal" evidence="11">
    <location>
        <begin position="3"/>
        <end position="106"/>
    </location>
</feature>
<comment type="pathway">
    <text evidence="2">Cofactor biosynthesis; (R)-pantothenate biosynthesis; (R)-pantoate from 3-methyl-2-oxobutanoate: step 2/2.</text>
</comment>
<evidence type="ECO:0000259" key="11">
    <source>
        <dbReference type="Pfam" id="PF02558"/>
    </source>
</evidence>
<evidence type="ECO:0000256" key="8">
    <source>
        <dbReference type="ARBA" id="ARBA00023002"/>
    </source>
</evidence>
<gene>
    <name evidence="13" type="ORF">SAMN05192565_1093</name>
</gene>
<dbReference type="AlphaFoldDB" id="A0A1I2U4Y1"/>
<evidence type="ECO:0000259" key="12">
    <source>
        <dbReference type="Pfam" id="PF08546"/>
    </source>
</evidence>
<evidence type="ECO:0000256" key="10">
    <source>
        <dbReference type="ARBA" id="ARBA00048793"/>
    </source>
</evidence>
<evidence type="ECO:0000256" key="3">
    <source>
        <dbReference type="ARBA" id="ARBA00007870"/>
    </source>
</evidence>
<dbReference type="FunFam" id="3.40.50.720:FF:000307">
    <property type="entry name" value="2-dehydropantoate 2-reductase"/>
    <property type="match status" value="1"/>
</dbReference>
<dbReference type="SUPFAM" id="SSF48179">
    <property type="entry name" value="6-phosphogluconate dehydrogenase C-terminal domain-like"/>
    <property type="match status" value="1"/>
</dbReference>
<dbReference type="GO" id="GO:0008677">
    <property type="term" value="F:2-dehydropantoate 2-reductase activity"/>
    <property type="evidence" value="ECO:0007669"/>
    <property type="project" value="UniProtKB-EC"/>
</dbReference>
<sequence>MSIAIVGAGAIGGFLGVRLANVGEDVTFIARGANLDAIQANGMRLIEEDGSEIHAKNLRATKSMDEAGKHDIVLLTVKAHQVGPIAADLHHLIGPDTMVVTMQNGIPWWYFSGGHGGDLTGTHLETADPGALIAKHLDPKHVIGSVVYPAAVLTEPGVVQVIEGHRFGLGELDGSMSPRVQSLAQRLIKAGFRAPVTSDIRAEIWLKLWGNLSFNPISALSHATLVDICQFPETRALAADMMREAQEIAGKLGITFKLGIEKRIAGAEKVGAHKTSMLQDVEAGRPIELEALVGSIIELGRLTETPTPHIGTVYALMRLLSQSLERAQGRLVITAA</sequence>
<keyword evidence="14" id="KW-1185">Reference proteome</keyword>
<dbReference type="InterPro" id="IPR051402">
    <property type="entry name" value="KPR-Related"/>
</dbReference>
<evidence type="ECO:0000256" key="6">
    <source>
        <dbReference type="ARBA" id="ARBA00022655"/>
    </source>
</evidence>
<evidence type="ECO:0000256" key="5">
    <source>
        <dbReference type="ARBA" id="ARBA00019465"/>
    </source>
</evidence>
<keyword evidence="7" id="KW-0521">NADP</keyword>
<evidence type="ECO:0000313" key="13">
    <source>
        <dbReference type="EMBL" id="SFG72160.1"/>
    </source>
</evidence>
<dbReference type="Proteomes" id="UP000199229">
    <property type="component" value="Unassembled WGS sequence"/>
</dbReference>
<name>A0A1I2U4Y1_9HYPH</name>
<feature type="domain" description="Ketopantoate reductase C-terminal" evidence="12">
    <location>
        <begin position="199"/>
        <end position="319"/>
    </location>
</feature>
<dbReference type="GO" id="GO:0005737">
    <property type="term" value="C:cytoplasm"/>
    <property type="evidence" value="ECO:0007669"/>
    <property type="project" value="TreeGrafter"/>
</dbReference>
<dbReference type="Pfam" id="PF08546">
    <property type="entry name" value="ApbA_C"/>
    <property type="match status" value="1"/>
</dbReference>
<evidence type="ECO:0000256" key="7">
    <source>
        <dbReference type="ARBA" id="ARBA00022857"/>
    </source>
</evidence>
<evidence type="ECO:0000256" key="2">
    <source>
        <dbReference type="ARBA" id="ARBA00004994"/>
    </source>
</evidence>
<protein>
    <recommendedName>
        <fullName evidence="5">2-dehydropantoate 2-reductase</fullName>
        <ecNumber evidence="4">1.1.1.169</ecNumber>
    </recommendedName>
    <alternativeName>
        <fullName evidence="9">Ketopantoate reductase</fullName>
    </alternativeName>
</protein>
<dbReference type="InterPro" id="IPR013332">
    <property type="entry name" value="KPR_N"/>
</dbReference>
<dbReference type="UniPathway" id="UPA00028">
    <property type="reaction ID" value="UER00004"/>
</dbReference>
<keyword evidence="6" id="KW-0566">Pantothenate biosynthesis</keyword>
<dbReference type="Pfam" id="PF02558">
    <property type="entry name" value="ApbA"/>
    <property type="match status" value="1"/>
</dbReference>
<dbReference type="InterPro" id="IPR013328">
    <property type="entry name" value="6PGD_dom2"/>
</dbReference>
<dbReference type="EC" id="1.1.1.169" evidence="4"/>